<dbReference type="InterPro" id="IPR002035">
    <property type="entry name" value="VWF_A"/>
</dbReference>
<gene>
    <name evidence="4" type="ORF">MMINT_10400</name>
</gene>
<dbReference type="EMBL" id="CP005934">
    <property type="protein sequence ID" value="AGN26386.1"/>
    <property type="molecule type" value="Genomic_DNA"/>
</dbReference>
<dbReference type="OrthoDB" id="78267at2157"/>
<dbReference type="InterPro" id="IPR011704">
    <property type="entry name" value="ATPase_dyneun-rel_AAA"/>
</dbReference>
<dbReference type="RefSeq" id="WP_020448911.1">
    <property type="nucleotide sequence ID" value="NC_021353.1"/>
</dbReference>
<evidence type="ECO:0000313" key="5">
    <source>
        <dbReference type="Proteomes" id="UP000014070"/>
    </source>
</evidence>
<dbReference type="SUPFAM" id="SSF53300">
    <property type="entry name" value="vWA-like"/>
    <property type="match status" value="1"/>
</dbReference>
<dbReference type="Gene3D" id="1.10.8.80">
    <property type="entry name" value="Magnesium chelatase subunit I, C-Terminal domain"/>
    <property type="match status" value="1"/>
</dbReference>
<feature type="region of interest" description="Disordered" evidence="2">
    <location>
        <begin position="284"/>
        <end position="346"/>
    </location>
</feature>
<dbReference type="PANTHER" id="PTHR35023">
    <property type="entry name" value="CHELATASE-RELATED"/>
    <property type="match status" value="1"/>
</dbReference>
<dbReference type="InterPro" id="IPR036465">
    <property type="entry name" value="vWFA_dom_sf"/>
</dbReference>
<dbReference type="InterPro" id="IPR041628">
    <property type="entry name" value="ChlI/MoxR_AAA_lid"/>
</dbReference>
<dbReference type="SMART" id="SM00327">
    <property type="entry name" value="VWA"/>
    <property type="match status" value="1"/>
</dbReference>
<dbReference type="SUPFAM" id="SSF52540">
    <property type="entry name" value="P-loop containing nucleoside triphosphate hydrolases"/>
    <property type="match status" value="1"/>
</dbReference>
<dbReference type="InterPro" id="IPR041702">
    <property type="entry name" value="BchD/ChlD_VWA"/>
</dbReference>
<dbReference type="HOGENOM" id="CLU_016684_6_2_2"/>
<comment type="similarity">
    <text evidence="1">Belongs to the Mg-chelatase subunits D/I family.</text>
</comment>
<reference evidence="4 5" key="1">
    <citation type="journal article" date="2013" name="Genome Announc.">
        <title>Genome sequence of 'Candidatus Methanomassiliicoccus intestinalis' Issoire-Mx1, a third thermoplasmatales-related methanogenic archaeon from human feces.</title>
        <authorList>
            <person name="Borrel G."/>
            <person name="Harris H.M."/>
            <person name="Parisot N."/>
            <person name="Gaci N."/>
            <person name="Tottey W."/>
            <person name="Mihajlovski A."/>
            <person name="Deane J."/>
            <person name="Gribaldo S."/>
            <person name="Bardot O."/>
            <person name="Peyretaillade E."/>
            <person name="Peyret P."/>
            <person name="O'Toole P.W."/>
            <person name="Brugere J.F."/>
        </authorList>
    </citation>
    <scope>NUCLEOTIDE SEQUENCE [LARGE SCALE GENOMIC DNA]</scope>
    <source>
        <strain evidence="4 5">Issoire-Mx1</strain>
    </source>
</reference>
<accession>R9T9Q1</accession>
<keyword evidence="5" id="KW-1185">Reference proteome</keyword>
<dbReference type="InterPro" id="IPR027417">
    <property type="entry name" value="P-loop_NTPase"/>
</dbReference>
<dbReference type="InterPro" id="IPR052989">
    <property type="entry name" value="Mg-chelatase_DI-like"/>
</dbReference>
<dbReference type="GO" id="GO:0016887">
    <property type="term" value="F:ATP hydrolysis activity"/>
    <property type="evidence" value="ECO:0007669"/>
    <property type="project" value="InterPro"/>
</dbReference>
<name>R9T9Q1_METII</name>
<feature type="compositionally biased region" description="Acidic residues" evidence="2">
    <location>
        <begin position="300"/>
        <end position="315"/>
    </location>
</feature>
<dbReference type="Gene3D" id="3.40.50.410">
    <property type="entry name" value="von Willebrand factor, type A domain"/>
    <property type="match status" value="1"/>
</dbReference>
<dbReference type="STRING" id="1295009.MMINT_10400"/>
<dbReference type="InParanoid" id="R9T9Q1"/>
<dbReference type="Gene3D" id="3.40.50.300">
    <property type="entry name" value="P-loop containing nucleotide triphosphate hydrolases"/>
    <property type="match status" value="1"/>
</dbReference>
<dbReference type="CDD" id="cd00009">
    <property type="entry name" value="AAA"/>
    <property type="match status" value="1"/>
</dbReference>
<evidence type="ECO:0000256" key="2">
    <source>
        <dbReference type="SAM" id="MobiDB-lite"/>
    </source>
</evidence>
<dbReference type="PANTHER" id="PTHR35023:SF1">
    <property type="entry name" value="MG-PROTOPORPHYRIN IX CHELATASE"/>
    <property type="match status" value="1"/>
</dbReference>
<dbReference type="AlphaFoldDB" id="R9T9Q1"/>
<feature type="compositionally biased region" description="Basic and acidic residues" evidence="2">
    <location>
        <begin position="324"/>
        <end position="339"/>
    </location>
</feature>
<proteinExistence type="inferred from homology"/>
<protein>
    <submittedName>
        <fullName evidence="4">Magnesium-chelatase subunit</fullName>
    </submittedName>
</protein>
<evidence type="ECO:0000256" key="1">
    <source>
        <dbReference type="ARBA" id="ARBA00005799"/>
    </source>
</evidence>
<dbReference type="Pfam" id="PF17863">
    <property type="entry name" value="AAA_lid_2"/>
    <property type="match status" value="1"/>
</dbReference>
<dbReference type="Pfam" id="PF13519">
    <property type="entry name" value="VWA_2"/>
    <property type="match status" value="1"/>
</dbReference>
<dbReference type="CDD" id="cd01451">
    <property type="entry name" value="vWA_Magnesium_chelatase"/>
    <property type="match status" value="1"/>
</dbReference>
<evidence type="ECO:0000259" key="3">
    <source>
        <dbReference type="PROSITE" id="PS50234"/>
    </source>
</evidence>
<sequence length="634" mass="71325">MSSESLNRTIFFPFSAIYGMNDAKKALICALVNPQIKSVLIRGPSGVAKTTVVRAITECIPDKKLINVPLNATEEQIFGGINIEKTLKNGVIEEEVGLLLRSNENIAYIDDINLFDSSILISILNMLHANKLIVEREGISSSHDFNGLLIGTMNPADSDLSSHILDRFDICICINEEDDIAAKEEILRRNLEFDNDPVKFRHKYHDEETTIIDTIEKAKKLLPYVTISDDLISIIVELCINIGSEGHRGDISTLNTALTLAALNGREEVSRKDVEEAAMLCLSHRRDYTPNPPPQRNADNEDDPDTNEQSEENSQDDLPNQKNNNEKQQDDNDTPEKNDTNQSNNDIQKMDDLMFQIGNQFKLINYLGNNRLRIVKTKSRKGRRDVVESGDKTGRYARYRVPKDFPRDIAFDATIKAAAPFQKCRDKGDLCITIKDSDLREKVRERRCGCTLLFLVDASGSLGVRKRMIAVKGAILSMLKESYVKRDRIGMMAFRRDSAELILQPTKSVEYSYKMLEDLPTGGKTPLSAALMKANEYMTTYSRSHPGEHCYIVVLTDGRANVPLKDSFNANDEAQTIAENISIPGVKWIVVDTCAGYPRFDNAEKLAEKLSATYFRLEELNAENLSQNIRMIVN</sequence>
<organism evidence="4 5">
    <name type="scientific">Methanomassiliicoccus intestinalis (strain Issoire-Mx1)</name>
    <dbReference type="NCBI Taxonomy" id="1295009"/>
    <lineage>
        <taxon>Archaea</taxon>
        <taxon>Methanobacteriati</taxon>
        <taxon>Thermoplasmatota</taxon>
        <taxon>Thermoplasmata</taxon>
        <taxon>Methanomassiliicoccales</taxon>
        <taxon>Methanomassiliicoccaceae</taxon>
        <taxon>Methanomassiliicoccus</taxon>
    </lineage>
</organism>
<evidence type="ECO:0000313" key="4">
    <source>
        <dbReference type="EMBL" id="AGN26386.1"/>
    </source>
</evidence>
<feature type="domain" description="VWFA" evidence="3">
    <location>
        <begin position="451"/>
        <end position="632"/>
    </location>
</feature>
<dbReference type="KEGG" id="mer:MMINT_10400"/>
<dbReference type="GO" id="GO:0005524">
    <property type="term" value="F:ATP binding"/>
    <property type="evidence" value="ECO:0007669"/>
    <property type="project" value="InterPro"/>
</dbReference>
<dbReference type="PROSITE" id="PS50234">
    <property type="entry name" value="VWFA"/>
    <property type="match status" value="1"/>
</dbReference>
<dbReference type="Pfam" id="PF07728">
    <property type="entry name" value="AAA_5"/>
    <property type="match status" value="1"/>
</dbReference>
<dbReference type="Proteomes" id="UP000014070">
    <property type="component" value="Chromosome"/>
</dbReference>
<dbReference type="GeneID" id="41323440"/>